<name>A0A0B0H5T6_SOVGS</name>
<sequence length="119" mass="13865">MIESMSYYKHHLFICTNQRDDGKGCCQDFDSESARKYMKQRAKQLDIHGYGPGQCRINNAGCLNRCKQGPVMVIYPEAVWYTWVDTSDLDEIIDKHLLKGEIVERLRIPDTDTFDKDKN</sequence>
<gene>
    <name evidence="1" type="ORF">JV46_24330</name>
</gene>
<dbReference type="Gene3D" id="3.40.30.10">
    <property type="entry name" value="Glutaredoxin"/>
    <property type="match status" value="1"/>
</dbReference>
<reference evidence="1 2" key="1">
    <citation type="journal article" date="2014" name="BMC Genomics">
        <title>The genome of the intracellular bacterium of the coastal bivalve, Solemya velum: a blueprint for thriving in and out of symbiosis.</title>
        <authorList>
            <person name="Dmytrenko O."/>
            <person name="Russell S.L."/>
            <person name="Loo W.T."/>
            <person name="Fontanez K.M."/>
            <person name="Liao L."/>
            <person name="Roeselers G."/>
            <person name="Sharma R."/>
            <person name="Stewart F.J."/>
            <person name="Newton I.L."/>
            <person name="Woyke T."/>
            <person name="Wu D."/>
            <person name="Lang J.M."/>
            <person name="Eisen J.A."/>
            <person name="Cavanaugh C.M."/>
        </authorList>
    </citation>
    <scope>NUCLEOTIDE SEQUENCE [LARGE SCALE GENOMIC DNA]</scope>
    <source>
        <strain evidence="1 2">WH</strain>
    </source>
</reference>
<dbReference type="EMBL" id="JRAA01000003">
    <property type="protein sequence ID" value="KHF24022.1"/>
    <property type="molecule type" value="Genomic_DNA"/>
</dbReference>
<protein>
    <submittedName>
        <fullName evidence="1">Ferredoxin</fullName>
    </submittedName>
</protein>
<dbReference type="SUPFAM" id="SSF52833">
    <property type="entry name" value="Thioredoxin-like"/>
    <property type="match status" value="1"/>
</dbReference>
<dbReference type="PATRIC" id="fig|2340.3.peg.2100"/>
<evidence type="ECO:0000313" key="1">
    <source>
        <dbReference type="EMBL" id="KHF24022.1"/>
    </source>
</evidence>
<accession>A0A0B0H5T6</accession>
<evidence type="ECO:0000313" key="2">
    <source>
        <dbReference type="Proteomes" id="UP000030856"/>
    </source>
</evidence>
<dbReference type="eggNOG" id="COG3411">
    <property type="taxonomic scope" value="Bacteria"/>
</dbReference>
<proteinExistence type="predicted"/>
<dbReference type="STRING" id="2340.JV46_24330"/>
<dbReference type="Proteomes" id="UP000030856">
    <property type="component" value="Unassembled WGS sequence"/>
</dbReference>
<organism evidence="1 2">
    <name type="scientific">Solemya velum gill symbiont</name>
    <dbReference type="NCBI Taxonomy" id="2340"/>
    <lineage>
        <taxon>Bacteria</taxon>
        <taxon>Pseudomonadati</taxon>
        <taxon>Pseudomonadota</taxon>
        <taxon>Gammaproteobacteria</taxon>
        <taxon>sulfur-oxidizing symbionts</taxon>
    </lineage>
</organism>
<comment type="caution">
    <text evidence="1">The sequence shown here is derived from an EMBL/GenBank/DDBJ whole genome shotgun (WGS) entry which is preliminary data.</text>
</comment>
<dbReference type="InterPro" id="IPR036249">
    <property type="entry name" value="Thioredoxin-like_sf"/>
</dbReference>
<dbReference type="CDD" id="cd02980">
    <property type="entry name" value="TRX_Fd_family"/>
    <property type="match status" value="1"/>
</dbReference>
<dbReference type="AlphaFoldDB" id="A0A0B0H5T6"/>
<keyword evidence="2" id="KW-1185">Reference proteome</keyword>